<dbReference type="Proteomes" id="UP001589740">
    <property type="component" value="Unassembled WGS sequence"/>
</dbReference>
<sequence length="302" mass="36043">MDKDTYNIGKILKKLKLEDRDDDKPHLESNIRNFFNNANIDADTKNIVKNLMYQFTYFSKREIKEQFIPYIGITVSNISTDVKIIFSNITDKQAKYNSSSHILSLFLDEFNLPNQNVLNLHHILFTTEYEENPLLEKYKKILEGKNSIVFIDDFVGSGNTLKNFIEELKRNFNLHGKNLIFIILTLRKEIEEEIKKTYIDEEFHIEFYVYNYTCNLIENLYLDSNFYNQVKRLERDKIKVSKNYILGYDRSMLLVGSYRNTPNNTLASLWWENRGYKGPFERKREINPIQDIRKKMSYGRKK</sequence>
<keyword evidence="3" id="KW-1185">Reference proteome</keyword>
<name>A0ABV5Z2B2_9STAP</name>
<dbReference type="CDD" id="cd06223">
    <property type="entry name" value="PRTases_typeI"/>
    <property type="match status" value="1"/>
</dbReference>
<organism evidence="2 3">
    <name type="scientific">Salinicoccus siamensis</name>
    <dbReference type="NCBI Taxonomy" id="381830"/>
    <lineage>
        <taxon>Bacteria</taxon>
        <taxon>Bacillati</taxon>
        <taxon>Bacillota</taxon>
        <taxon>Bacilli</taxon>
        <taxon>Bacillales</taxon>
        <taxon>Staphylococcaceae</taxon>
        <taxon>Salinicoccus</taxon>
    </lineage>
</organism>
<feature type="domain" description="PRTase-CE" evidence="1">
    <location>
        <begin position="43"/>
        <end position="282"/>
    </location>
</feature>
<reference evidence="2 3" key="1">
    <citation type="submission" date="2024-09" db="EMBL/GenBank/DDBJ databases">
        <authorList>
            <person name="Sun Q."/>
            <person name="Mori K."/>
        </authorList>
    </citation>
    <scope>NUCLEOTIDE SEQUENCE [LARGE SCALE GENOMIC DNA]</scope>
    <source>
        <strain evidence="2 3">JCM 12822</strain>
    </source>
</reference>
<dbReference type="InterPro" id="IPR000836">
    <property type="entry name" value="PRTase_dom"/>
</dbReference>
<evidence type="ECO:0000313" key="2">
    <source>
        <dbReference type="EMBL" id="MFB9860168.1"/>
    </source>
</evidence>
<comment type="caution">
    <text evidence="2">The sequence shown here is derived from an EMBL/GenBank/DDBJ whole genome shotgun (WGS) entry which is preliminary data.</text>
</comment>
<proteinExistence type="predicted"/>
<protein>
    <recommendedName>
        <fullName evidence="1">PRTase-CE domain-containing protein</fullName>
    </recommendedName>
</protein>
<accession>A0ABV5Z2B2</accession>
<dbReference type="EMBL" id="JBHMAH010000009">
    <property type="protein sequence ID" value="MFB9860168.1"/>
    <property type="molecule type" value="Genomic_DNA"/>
</dbReference>
<evidence type="ECO:0000313" key="3">
    <source>
        <dbReference type="Proteomes" id="UP001589740"/>
    </source>
</evidence>
<dbReference type="Pfam" id="PF24390">
    <property type="entry name" value="PRTase-CE"/>
    <property type="match status" value="1"/>
</dbReference>
<dbReference type="InterPro" id="IPR056920">
    <property type="entry name" value="PRTase-CE"/>
</dbReference>
<dbReference type="RefSeq" id="WP_380569766.1">
    <property type="nucleotide sequence ID" value="NZ_JBHMAH010000009.1"/>
</dbReference>
<gene>
    <name evidence="2" type="ORF">ACFFLE_03485</name>
</gene>
<evidence type="ECO:0000259" key="1">
    <source>
        <dbReference type="Pfam" id="PF24390"/>
    </source>
</evidence>